<dbReference type="InterPro" id="IPR018392">
    <property type="entry name" value="LysM"/>
</dbReference>
<organism evidence="4 5">
    <name type="scientific">Litchfieldella anticariensis (strain DSM 16096 / CECT 5854 / CIP 108499 / LMG 22089 / FP35)</name>
    <name type="common">Halomonas anticariensis</name>
    <dbReference type="NCBI Taxonomy" id="1121939"/>
    <lineage>
        <taxon>Bacteria</taxon>
        <taxon>Pseudomonadati</taxon>
        <taxon>Pseudomonadota</taxon>
        <taxon>Gammaproteobacteria</taxon>
        <taxon>Oceanospirillales</taxon>
        <taxon>Halomonadaceae</taxon>
        <taxon>Litchfieldella</taxon>
    </lineage>
</organism>
<feature type="region of interest" description="Disordered" evidence="2">
    <location>
        <begin position="381"/>
        <end position="418"/>
    </location>
</feature>
<sequence length="2172" mass="237961">MPTFQQPLAPPTPGGGMGFGVYSPDYIETMQFSNFGLEDDPNLTPYAYHTPTDGSESLPQVEPVDNAQEPDELSPEETEEIVDGVAGGQSIDEIAEKHGLSKQEVLDLLEDDGWEVETSELPSGVVIEEVTDDDGEITTTVVDEDGNRTELDPDQETTREGIDEIAEAVANGKSIDEVAEDQGLTREQVIAQLRAAGYVVESETNELANGGEQYTTKIVGAEDSEEVIASYSNGRGAGNSSLYIDAEGNETRRTEHTDGSTTETVTKADGRETKTIVATDGETTTEVTDNGYTLITPPDGDLTLRNDEDGEEVKIARGTEEQSLAEELLELDPDDSQEDKVLQAVIEEMLVERDDEGNIKELEDLETDLEEQDQAVEDAIDEIVGEDGDKGDVIKSGEETREGDPLGKPPSAEAPSGGDWVAMFYQGEWKWVDPAIADALEAQETASLTLNLARAEAWRRQSQLSVYALDDSFEEAMNGAGERLDKLLAPYGLRWVPPDPKQQGLNLEDAEKNLRNANTWIGFLETEQEYQALQEEAEGLKEDALEIYRNDEEYADYFKEEGFEEPTESVSPRTPSGDKEHTGELLHQSVVEKDGQLYLRNIYADREEPLDVPLTQSPESDPRGLSEEQQRLNRDWHDLKLGEEPAQLQNDALEAFQDANPKYFNPDGYSETRNGAMGSEHKWESGELADTRVVERDGQLYVINTYGEGYERTTKEFQLTYGPDEEAPEGRTQAERDADQAWQEFKNDRDGNDGLEERVLDEYRQRHPEHFDPEGFTWIEREGQVRHGSGFTEGEKIEHSSGELLNQQVVERNGQLYLINTYENLNEPLEVQLTFDPDTDHPGGTKLQQQINKDWASWKEYRYSSDDGLVEVAQDRHEAESAMNEWLAEQRGEAAEALDKPISTLERQYQDELEEHGEGTVVPGGEEAKCIEIDGEMRWVHPDVASEHSDLAAAREVLQDGENIRDRAERLYGEQHPDHVDSEGFTEKERRGEGRAAYTEYIPTGDIMEADSGIIVGDDGQLYIRNVYEDRDDPLEFQLTYAPGEAPEGRSEEQLSVDREWADWWQAHGDGSANPLAGATEAFEQAKGAYDDQVKVYGDGTTKKLTDSLPDDVDPVLATIDDEQRSVHPDVAMALRSLEVARLQRESDATTSEEMALAAEESDYRASRPSTWKLLDDGASAEHESGVQAEWQMEAAYLEANGAQGSLTQARSRLMDSQEALLTTEEGLTRAGFQASDDAMQVARTNGLSPEDQEDGLQADELSDALAELTDKRETLQESAQWNDSLQQKYSLDERLDPEKRGEIENEYHEHNPKVAEEAIADRLDELPESITLSDEDARQNLEKALGSDDVAQLDPVIDQLREIGGDDAEVGIIPILYRDGQQGARDSALFTVEDDDGKTWLVDESGSKYRNLEDYRHHNYLSDSGHVYIPENLNQLTDAANGKPVYEWQQARELSEFEQWVDPVIGIGTGIATVASFIPPLAPIAAPIAFAGGAYFGARSATNLHEMHEHGRPLASTEGMVQGAMLATSFLPMGASAFRVAGLMRTGTSAGVAMRTSTGAINTWGKAWSQNSMYQEAAYQLTQRNFAFNAARGLDRAAIGTGIPLMAYSGVNMMANWNAMTGLEKSDALIGLASGVFGTGMGYGNSRALRPGRGDRSASEPGTGESSRSLLWGKRSPPTIRLNDETGSLVEARVLGRRQPENVENIYVQPTIGPRPSGREPGIQGKTHIFYRNPETGEAVVIPWKHGKNQNTIRAVLVGMGSTGATLSIAAPPQISEPLNALALAVRGASLATRSLAPNKTAVETTLGRILRGAEFVTLAINNPNTATQLIGMESVVDTSSSALFAGGNTLYLFKTFQESVTGQPFMPWADDVALPMFILGSGLYAGSSGSDLLATKGMMEAGHTAAGTLFGAGSTLLWFRDSHIGRKVKPFKSNEPQQSGESSSKKRDIVTTTTFGPGLLGAGMLAAQGAWGSDSESTNPEHPDPELPGYVPSNFVPPEPPSLTQETRTPSVAPLEEFLSPIDSQPQLVVLAPAGLNLHASPAATAPIVTDVPHGTFLTETGLRVADAEGNEWVPVRGMGSINGQQGWVMAHHVEEHAEGAMGDNGRINPELEARDYEPVDVEPGQTLGGIAVHRGLEVEDVVMLNLDHIIDPSILFPGDRVYLPEEEPR</sequence>
<name>S2KK70_LITA3</name>
<comment type="caution">
    <text evidence="4">The sequence shown here is derived from an EMBL/GenBank/DDBJ whole genome shotgun (WGS) entry which is preliminary data.</text>
</comment>
<gene>
    <name evidence="4" type="ORF">L861_13640</name>
</gene>
<evidence type="ECO:0000256" key="2">
    <source>
        <dbReference type="SAM" id="MobiDB-lite"/>
    </source>
</evidence>
<evidence type="ECO:0000313" key="4">
    <source>
        <dbReference type="EMBL" id="EPC00828.1"/>
    </source>
</evidence>
<feature type="region of interest" description="Disordered" evidence="2">
    <location>
        <begin position="1930"/>
        <end position="1951"/>
    </location>
</feature>
<proteinExistence type="predicted"/>
<keyword evidence="1" id="KW-0175">Coiled coil</keyword>
<dbReference type="PATRIC" id="fig|1121939.11.peg.3906"/>
<feature type="compositionally biased region" description="Basic and acidic residues" evidence="2">
    <location>
        <begin position="249"/>
        <end position="258"/>
    </location>
</feature>
<dbReference type="PROSITE" id="PS51782">
    <property type="entry name" value="LYSM"/>
    <property type="match status" value="1"/>
</dbReference>
<feature type="compositionally biased region" description="Acidic residues" evidence="2">
    <location>
        <begin position="68"/>
        <end position="81"/>
    </location>
</feature>
<accession>S2KK70</accession>
<feature type="region of interest" description="Disordered" evidence="2">
    <location>
        <begin position="1645"/>
        <end position="1678"/>
    </location>
</feature>
<evidence type="ECO:0000313" key="5">
    <source>
        <dbReference type="Proteomes" id="UP000014463"/>
    </source>
</evidence>
<feature type="region of interest" description="Disordered" evidence="2">
    <location>
        <begin position="1"/>
        <end position="20"/>
    </location>
</feature>
<feature type="domain" description="LysM" evidence="3">
    <location>
        <begin position="2120"/>
        <end position="2166"/>
    </location>
</feature>
<evidence type="ECO:0000256" key="1">
    <source>
        <dbReference type="SAM" id="Coils"/>
    </source>
</evidence>
<feature type="coiled-coil region" evidence="1">
    <location>
        <begin position="523"/>
        <end position="550"/>
    </location>
</feature>
<feature type="region of interest" description="Disordered" evidence="2">
    <location>
        <begin position="37"/>
        <end position="81"/>
    </location>
</feature>
<dbReference type="RefSeq" id="WP_016418419.1">
    <property type="nucleotide sequence ID" value="NZ_AUAB01000005.1"/>
</dbReference>
<feature type="region of interest" description="Disordered" evidence="2">
    <location>
        <begin position="560"/>
        <end position="590"/>
    </location>
</feature>
<feature type="region of interest" description="Disordered" evidence="2">
    <location>
        <begin position="248"/>
        <end position="267"/>
    </location>
</feature>
<evidence type="ECO:0000259" key="3">
    <source>
        <dbReference type="PROSITE" id="PS51782"/>
    </source>
</evidence>
<dbReference type="Proteomes" id="UP000014463">
    <property type="component" value="Unassembled WGS sequence"/>
</dbReference>
<reference evidence="4 5" key="1">
    <citation type="journal article" date="2013" name="Genome Announc.">
        <title>Draft genome sequence of the moderately halophilic gammaproteobacterium Halomonas anticariensis FP35.</title>
        <authorList>
            <person name="Tahrioui A."/>
            <person name="Quesada E."/>
            <person name="Llamas I."/>
        </authorList>
    </citation>
    <scope>NUCLEOTIDE SEQUENCE [LARGE SCALE GENOMIC DNA]</scope>
    <source>
        <strain evidence="5">DSM 16096 / CECT 5854 / LMG 22089 / FP35</strain>
    </source>
</reference>
<keyword evidence="5" id="KW-1185">Reference proteome</keyword>
<feature type="region of interest" description="Disordered" evidence="2">
    <location>
        <begin position="1971"/>
        <end position="2009"/>
    </location>
</feature>
<protein>
    <recommendedName>
        <fullName evidence="3">LysM domain-containing protein</fullName>
    </recommendedName>
</protein>
<feature type="compositionally biased region" description="Basic and acidic residues" evidence="2">
    <location>
        <begin position="620"/>
        <end position="630"/>
    </location>
</feature>
<dbReference type="eggNOG" id="COG1196">
    <property type="taxonomic scope" value="Bacteria"/>
</dbReference>
<feature type="compositionally biased region" description="Basic and acidic residues" evidence="2">
    <location>
        <begin position="387"/>
        <end position="405"/>
    </location>
</feature>
<feature type="region of interest" description="Disordered" evidence="2">
    <location>
        <begin position="609"/>
        <end position="630"/>
    </location>
</feature>
<dbReference type="OrthoDB" id="6173675at2"/>
<dbReference type="EMBL" id="ASTJ01000039">
    <property type="protein sequence ID" value="EPC00828.1"/>
    <property type="molecule type" value="Genomic_DNA"/>
</dbReference>
<dbReference type="STRING" id="1121939.L861_13640"/>
<feature type="compositionally biased region" description="Basic and acidic residues" evidence="2">
    <location>
        <begin position="576"/>
        <end position="590"/>
    </location>
</feature>